<feature type="non-terminal residue" evidence="2">
    <location>
        <position position="106"/>
    </location>
</feature>
<feature type="compositionally biased region" description="Basic and acidic residues" evidence="1">
    <location>
        <begin position="84"/>
        <end position="99"/>
    </location>
</feature>
<evidence type="ECO:0000313" key="3">
    <source>
        <dbReference type="Proteomes" id="UP001153148"/>
    </source>
</evidence>
<accession>A0ABN7PGQ1</accession>
<organism evidence="2 3">
    <name type="scientific">Timema podura</name>
    <name type="common">Walking stick</name>
    <dbReference type="NCBI Taxonomy" id="61482"/>
    <lineage>
        <taxon>Eukaryota</taxon>
        <taxon>Metazoa</taxon>
        <taxon>Ecdysozoa</taxon>
        <taxon>Arthropoda</taxon>
        <taxon>Hexapoda</taxon>
        <taxon>Insecta</taxon>
        <taxon>Pterygota</taxon>
        <taxon>Neoptera</taxon>
        <taxon>Polyneoptera</taxon>
        <taxon>Phasmatodea</taxon>
        <taxon>Timematodea</taxon>
        <taxon>Timematoidea</taxon>
        <taxon>Timematidae</taxon>
        <taxon>Timema</taxon>
    </lineage>
</organism>
<proteinExistence type="predicted"/>
<gene>
    <name evidence="2" type="ORF">TPAB3V08_LOCUS13386</name>
</gene>
<reference evidence="2" key="1">
    <citation type="submission" date="2021-03" db="EMBL/GenBank/DDBJ databases">
        <authorList>
            <person name="Tran Van P."/>
        </authorList>
    </citation>
    <scope>NUCLEOTIDE SEQUENCE</scope>
</reference>
<keyword evidence="3" id="KW-1185">Reference proteome</keyword>
<feature type="compositionally biased region" description="Low complexity" evidence="1">
    <location>
        <begin position="37"/>
        <end position="47"/>
    </location>
</feature>
<evidence type="ECO:0000313" key="2">
    <source>
        <dbReference type="EMBL" id="CAG2066443.1"/>
    </source>
</evidence>
<feature type="region of interest" description="Disordered" evidence="1">
    <location>
        <begin position="1"/>
        <end position="106"/>
    </location>
</feature>
<name>A0ABN7PGQ1_TIMPD</name>
<dbReference type="Proteomes" id="UP001153148">
    <property type="component" value="Unassembled WGS sequence"/>
</dbReference>
<evidence type="ECO:0000256" key="1">
    <source>
        <dbReference type="SAM" id="MobiDB-lite"/>
    </source>
</evidence>
<sequence>MSYNNYKQVSSWGSSRGRGYNSRGTSFRGRGGGGDSSGSWGTTSPGSRGRGGYSSRGRFNWNKEHYGGGFESRSRYQGGNAVGDGERYSSRGRGDDSAYRRYSRPV</sequence>
<feature type="compositionally biased region" description="Low complexity" evidence="1">
    <location>
        <begin position="10"/>
        <end position="28"/>
    </location>
</feature>
<dbReference type="EMBL" id="CAJPIN010054309">
    <property type="protein sequence ID" value="CAG2066443.1"/>
    <property type="molecule type" value="Genomic_DNA"/>
</dbReference>
<protein>
    <submittedName>
        <fullName evidence="2">Uncharacterized protein</fullName>
    </submittedName>
</protein>
<comment type="caution">
    <text evidence="2">The sequence shown here is derived from an EMBL/GenBank/DDBJ whole genome shotgun (WGS) entry which is preliminary data.</text>
</comment>